<reference evidence="1 2" key="1">
    <citation type="journal article" date="2011" name="Science">
        <title>The Selaginella genome identifies genetic changes associated with the evolution of vascular plants.</title>
        <authorList>
            <person name="Banks J.A."/>
            <person name="Nishiyama T."/>
            <person name="Hasebe M."/>
            <person name="Bowman J.L."/>
            <person name="Gribskov M."/>
            <person name="dePamphilis C."/>
            <person name="Albert V.A."/>
            <person name="Aono N."/>
            <person name="Aoyama T."/>
            <person name="Ambrose B.A."/>
            <person name="Ashton N.W."/>
            <person name="Axtell M.J."/>
            <person name="Barker E."/>
            <person name="Barker M.S."/>
            <person name="Bennetzen J.L."/>
            <person name="Bonawitz N.D."/>
            <person name="Chapple C."/>
            <person name="Cheng C."/>
            <person name="Correa L.G."/>
            <person name="Dacre M."/>
            <person name="DeBarry J."/>
            <person name="Dreyer I."/>
            <person name="Elias M."/>
            <person name="Engstrom E.M."/>
            <person name="Estelle M."/>
            <person name="Feng L."/>
            <person name="Finet C."/>
            <person name="Floyd S.K."/>
            <person name="Frommer W.B."/>
            <person name="Fujita T."/>
            <person name="Gramzow L."/>
            <person name="Gutensohn M."/>
            <person name="Harholt J."/>
            <person name="Hattori M."/>
            <person name="Heyl A."/>
            <person name="Hirai T."/>
            <person name="Hiwatashi Y."/>
            <person name="Ishikawa M."/>
            <person name="Iwata M."/>
            <person name="Karol K.G."/>
            <person name="Koehler B."/>
            <person name="Kolukisaoglu U."/>
            <person name="Kubo M."/>
            <person name="Kurata T."/>
            <person name="Lalonde S."/>
            <person name="Li K."/>
            <person name="Li Y."/>
            <person name="Litt A."/>
            <person name="Lyons E."/>
            <person name="Manning G."/>
            <person name="Maruyama T."/>
            <person name="Michael T.P."/>
            <person name="Mikami K."/>
            <person name="Miyazaki S."/>
            <person name="Morinaga S."/>
            <person name="Murata T."/>
            <person name="Mueller-Roeber B."/>
            <person name="Nelson D.R."/>
            <person name="Obara M."/>
            <person name="Oguri Y."/>
            <person name="Olmstead R.G."/>
            <person name="Onodera N."/>
            <person name="Petersen B.L."/>
            <person name="Pils B."/>
            <person name="Prigge M."/>
            <person name="Rensing S.A."/>
            <person name="Riano-Pachon D.M."/>
            <person name="Roberts A.W."/>
            <person name="Sato Y."/>
            <person name="Scheller H.V."/>
            <person name="Schulz B."/>
            <person name="Schulz C."/>
            <person name="Shakirov E.V."/>
            <person name="Shibagaki N."/>
            <person name="Shinohara N."/>
            <person name="Shippen D.E."/>
            <person name="Soerensen I."/>
            <person name="Sotooka R."/>
            <person name="Sugimoto N."/>
            <person name="Sugita M."/>
            <person name="Sumikawa N."/>
            <person name="Tanurdzic M."/>
            <person name="Theissen G."/>
            <person name="Ulvskov P."/>
            <person name="Wakazuki S."/>
            <person name="Weng J.K."/>
            <person name="Willats W.W."/>
            <person name="Wipf D."/>
            <person name="Wolf P.G."/>
            <person name="Yang L."/>
            <person name="Zimmer A.D."/>
            <person name="Zhu Q."/>
            <person name="Mitros T."/>
            <person name="Hellsten U."/>
            <person name="Loque D."/>
            <person name="Otillar R."/>
            <person name="Salamov A."/>
            <person name="Schmutz J."/>
            <person name="Shapiro H."/>
            <person name="Lindquist E."/>
            <person name="Lucas S."/>
            <person name="Rokhsar D."/>
            <person name="Grigoriev I.V."/>
        </authorList>
    </citation>
    <scope>NUCLEOTIDE SEQUENCE [LARGE SCALE GENOMIC DNA]</scope>
</reference>
<dbReference type="AlphaFoldDB" id="D8SPJ4"/>
<organism evidence="2">
    <name type="scientific">Selaginella moellendorffii</name>
    <name type="common">Spikemoss</name>
    <dbReference type="NCBI Taxonomy" id="88036"/>
    <lineage>
        <taxon>Eukaryota</taxon>
        <taxon>Viridiplantae</taxon>
        <taxon>Streptophyta</taxon>
        <taxon>Embryophyta</taxon>
        <taxon>Tracheophyta</taxon>
        <taxon>Lycopodiopsida</taxon>
        <taxon>Selaginellales</taxon>
        <taxon>Selaginellaceae</taxon>
        <taxon>Selaginella</taxon>
    </lineage>
</organism>
<sequence length="256" mass="28457">MATIFQGHPFHADKIKIFAGNGGNHVQAHAKLTTGRRWFEMLAPEKTLNDLPEFVKLGQAGFGASFSTSIATVKFSPGFAMAASQGFIRSVLFLPLNRKRRVEIGSRRALTPKNGAASRVTQGLLRRPVPRHLLHPESASWTVMHVLSRAAATLLILPTDVKPLAKEEQLEFLEIQRIRNRRIKAVGYLTEAREDIFFLNENSKEELIINSCRISLPLPCLDICNDGFGIQQLQDNGNSVLGEQSPSSHRVVTIIR</sequence>
<evidence type="ECO:0000313" key="2">
    <source>
        <dbReference type="Proteomes" id="UP000001514"/>
    </source>
</evidence>
<dbReference type="EMBL" id="GL377631">
    <property type="protein sequence ID" value="EFJ13681.1"/>
    <property type="molecule type" value="Genomic_DNA"/>
</dbReference>
<dbReference type="Gramene" id="EFJ13681">
    <property type="protein sequence ID" value="EFJ13681"/>
    <property type="gene ID" value="SELMODRAFT_424331"/>
</dbReference>
<name>D8SPJ4_SELML</name>
<accession>D8SPJ4</accession>
<protein>
    <submittedName>
        <fullName evidence="1">Uncharacterized protein</fullName>
    </submittedName>
</protein>
<proteinExistence type="predicted"/>
<evidence type="ECO:0000313" key="1">
    <source>
        <dbReference type="EMBL" id="EFJ13681.1"/>
    </source>
</evidence>
<dbReference type="InParanoid" id="D8SPJ4"/>
<dbReference type="HOGENOM" id="CLU_1087407_0_0_1"/>
<gene>
    <name evidence="1" type="ORF">SELMODRAFT_424331</name>
</gene>
<dbReference type="Proteomes" id="UP000001514">
    <property type="component" value="Unassembled WGS sequence"/>
</dbReference>
<keyword evidence="2" id="KW-1185">Reference proteome</keyword>
<dbReference type="KEGG" id="smo:SELMODRAFT_424331"/>